<dbReference type="AlphaFoldDB" id="A0AA42KUC9"/>
<evidence type="ECO:0000313" key="2">
    <source>
        <dbReference type="Proteomes" id="UP001158087"/>
    </source>
</evidence>
<dbReference type="Proteomes" id="UP001158087">
    <property type="component" value="Unassembled WGS sequence"/>
</dbReference>
<organism evidence="1 2">
    <name type="scientific">Brucella intermedia GD04153</name>
    <dbReference type="NCBI Taxonomy" id="2975438"/>
    <lineage>
        <taxon>Bacteria</taxon>
        <taxon>Pseudomonadati</taxon>
        <taxon>Pseudomonadota</taxon>
        <taxon>Alphaproteobacteria</taxon>
        <taxon>Hyphomicrobiales</taxon>
        <taxon>Brucellaceae</taxon>
        <taxon>Brucella/Ochrobactrum group</taxon>
        <taxon>Brucella</taxon>
    </lineage>
</organism>
<reference evidence="1" key="1">
    <citation type="submission" date="2022-09" db="EMBL/GenBank/DDBJ databases">
        <title>Intensive care unit water sources are persistently colonized with multi-drug resistant bacteria and are the site of extensive horizontal gene transfer of antibiotic resistance genes.</title>
        <authorList>
            <person name="Diorio-Toth L."/>
        </authorList>
    </citation>
    <scope>NUCLEOTIDE SEQUENCE</scope>
    <source>
        <strain evidence="1">GD04153</strain>
    </source>
</reference>
<accession>A0AA42KUC9</accession>
<name>A0AA42KUC9_9HYPH</name>
<comment type="caution">
    <text evidence="1">The sequence shown here is derived from an EMBL/GenBank/DDBJ whole genome shotgun (WGS) entry which is preliminary data.</text>
</comment>
<evidence type="ECO:0000313" key="1">
    <source>
        <dbReference type="EMBL" id="MDH0125422.1"/>
    </source>
</evidence>
<sequence>MLRKLHQQSTLQSRTLAPMLSRSGIIVDIIRGNTGRSGITISAIIGARTTAITVGHGGIHTAITDMTAGVITIVTTIAVGITSEEGTDFRALRRPFSYGVINALAPIYCDI</sequence>
<protein>
    <submittedName>
        <fullName evidence="1">Uncharacterized protein</fullName>
    </submittedName>
</protein>
<gene>
    <name evidence="1" type="ORF">N7376_15545</name>
</gene>
<dbReference type="EMBL" id="JAODYY010000007">
    <property type="protein sequence ID" value="MDH0125422.1"/>
    <property type="molecule type" value="Genomic_DNA"/>
</dbReference>
<proteinExistence type="predicted"/>